<reference evidence="1 2" key="1">
    <citation type="submission" date="2023-07" db="EMBL/GenBank/DDBJ databases">
        <title>Sorghum-associated microbial communities from plants grown in Nebraska, USA.</title>
        <authorList>
            <person name="Schachtman D."/>
        </authorList>
    </citation>
    <scope>NUCLEOTIDE SEQUENCE [LARGE SCALE GENOMIC DNA]</scope>
    <source>
        <strain evidence="1 2">CC523</strain>
    </source>
</reference>
<accession>A0ABT9TFQ2</accession>
<name>A0ABT9TFQ2_PAENI</name>
<evidence type="ECO:0000313" key="2">
    <source>
        <dbReference type="Proteomes" id="UP001244563"/>
    </source>
</evidence>
<dbReference type="EMBL" id="JAUSSW010000001">
    <property type="protein sequence ID" value="MDQ0100432.1"/>
    <property type="molecule type" value="Genomic_DNA"/>
</dbReference>
<proteinExistence type="predicted"/>
<organism evidence="1 2">
    <name type="scientific">Paenarthrobacter nicotinovorans</name>
    <name type="common">Arthrobacter nicotinovorans</name>
    <dbReference type="NCBI Taxonomy" id="29320"/>
    <lineage>
        <taxon>Bacteria</taxon>
        <taxon>Bacillati</taxon>
        <taxon>Actinomycetota</taxon>
        <taxon>Actinomycetes</taxon>
        <taxon>Micrococcales</taxon>
        <taxon>Micrococcaceae</taxon>
        <taxon>Paenarthrobacter</taxon>
    </lineage>
</organism>
<dbReference type="Proteomes" id="UP001244563">
    <property type="component" value="Unassembled WGS sequence"/>
</dbReference>
<comment type="caution">
    <text evidence="1">The sequence shown here is derived from an EMBL/GenBank/DDBJ whole genome shotgun (WGS) entry which is preliminary data.</text>
</comment>
<keyword evidence="2" id="KW-1185">Reference proteome</keyword>
<gene>
    <name evidence="1" type="ORF">J2T10_000051</name>
</gene>
<evidence type="ECO:0000313" key="1">
    <source>
        <dbReference type="EMBL" id="MDQ0100432.1"/>
    </source>
</evidence>
<dbReference type="RefSeq" id="WP_306876517.1">
    <property type="nucleotide sequence ID" value="NZ_JAUSSW010000001.1"/>
</dbReference>
<protein>
    <submittedName>
        <fullName evidence="1">Uncharacterized protein</fullName>
    </submittedName>
</protein>
<sequence>MPVIHIGLVTPLPDGSFSPARGFLTFTPTARRKLTGSLAKIVLPEPVKVALSESATDVTLAATGAGWAWRVDEYVSPPWQTFYVSVPDVGSIDYADLTRLDPSTLEPGPALSPAWVMSQNMALAATPEVLMVGAITRDTNGAPLSADVMWPDGVTGTFAGTPSATFPGVVDSYILTHGADTYTQPLVTRNASGEITAKPAITLA</sequence>